<dbReference type="AlphaFoldDB" id="A0A4R3YIP6"/>
<evidence type="ECO:0000256" key="1">
    <source>
        <dbReference type="ARBA" id="ARBA00022679"/>
    </source>
</evidence>
<dbReference type="PROSITE" id="PS51186">
    <property type="entry name" value="GNAT"/>
    <property type="match status" value="1"/>
</dbReference>
<organism evidence="4 5">
    <name type="scientific">Longibaculum muris</name>
    <dbReference type="NCBI Taxonomy" id="1796628"/>
    <lineage>
        <taxon>Bacteria</taxon>
        <taxon>Bacillati</taxon>
        <taxon>Bacillota</taxon>
        <taxon>Erysipelotrichia</taxon>
        <taxon>Erysipelotrichales</taxon>
        <taxon>Coprobacillaceae</taxon>
        <taxon>Longibaculum</taxon>
    </lineage>
</organism>
<dbReference type="InterPro" id="IPR050832">
    <property type="entry name" value="Bact_Acetyltransf"/>
</dbReference>
<dbReference type="Gene3D" id="3.40.630.30">
    <property type="match status" value="1"/>
</dbReference>
<dbReference type="GeneID" id="98916763"/>
<reference evidence="4 5" key="1">
    <citation type="submission" date="2019-03" db="EMBL/GenBank/DDBJ databases">
        <title>Genomic Encyclopedia of Type Strains, Phase IV (KMG-IV): sequencing the most valuable type-strain genomes for metagenomic binning, comparative biology and taxonomic classification.</title>
        <authorList>
            <person name="Goeker M."/>
        </authorList>
    </citation>
    <scope>NUCLEOTIDE SEQUENCE [LARGE SCALE GENOMIC DNA]</scope>
    <source>
        <strain evidence="4 5">DSM 29487</strain>
    </source>
</reference>
<dbReference type="Pfam" id="PF00583">
    <property type="entry name" value="Acetyltransf_1"/>
    <property type="match status" value="1"/>
</dbReference>
<dbReference type="InterPro" id="IPR000182">
    <property type="entry name" value="GNAT_dom"/>
</dbReference>
<dbReference type="CDD" id="cd04301">
    <property type="entry name" value="NAT_SF"/>
    <property type="match status" value="1"/>
</dbReference>
<dbReference type="RefSeq" id="WP_132226533.1">
    <property type="nucleotide sequence ID" value="NZ_JANKBF010000029.1"/>
</dbReference>
<keyword evidence="2" id="KW-0012">Acyltransferase</keyword>
<comment type="caution">
    <text evidence="4">The sequence shown here is derived from an EMBL/GenBank/DDBJ whole genome shotgun (WGS) entry which is preliminary data.</text>
</comment>
<sequence>MIEKAKLNDLEEVYELICILEQKQLNKAHFDKVFQEGIQNEDVEYLVYRKDEKILGFLSFSIHHYLHHDDDTGKIVELVVMPEHRGLRIGEKLLQAIEDIARERKLEQIELSTSTYRKKAHHFYEVHGYIKDHYNYTKNIK</sequence>
<evidence type="ECO:0000313" key="4">
    <source>
        <dbReference type="EMBL" id="TCV91198.1"/>
    </source>
</evidence>
<evidence type="ECO:0000259" key="3">
    <source>
        <dbReference type="PROSITE" id="PS51186"/>
    </source>
</evidence>
<keyword evidence="5" id="KW-1185">Reference proteome</keyword>
<dbReference type="SUPFAM" id="SSF55729">
    <property type="entry name" value="Acyl-CoA N-acyltransferases (Nat)"/>
    <property type="match status" value="1"/>
</dbReference>
<keyword evidence="1" id="KW-0808">Transferase</keyword>
<evidence type="ECO:0000313" key="5">
    <source>
        <dbReference type="Proteomes" id="UP000295515"/>
    </source>
</evidence>
<accession>A0A4R3YIP6</accession>
<proteinExistence type="predicted"/>
<evidence type="ECO:0000256" key="2">
    <source>
        <dbReference type="ARBA" id="ARBA00023315"/>
    </source>
</evidence>
<name>A0A4R3YIP6_9FIRM</name>
<feature type="domain" description="N-acetyltransferase" evidence="3">
    <location>
        <begin position="1"/>
        <end position="141"/>
    </location>
</feature>
<dbReference type="PANTHER" id="PTHR43877:SF2">
    <property type="entry name" value="AMINOALKYLPHOSPHONATE N-ACETYLTRANSFERASE-RELATED"/>
    <property type="match status" value="1"/>
</dbReference>
<dbReference type="GO" id="GO:0016747">
    <property type="term" value="F:acyltransferase activity, transferring groups other than amino-acyl groups"/>
    <property type="evidence" value="ECO:0007669"/>
    <property type="project" value="InterPro"/>
</dbReference>
<dbReference type="PANTHER" id="PTHR43877">
    <property type="entry name" value="AMINOALKYLPHOSPHONATE N-ACETYLTRANSFERASE-RELATED-RELATED"/>
    <property type="match status" value="1"/>
</dbReference>
<dbReference type="EMBL" id="SMCQ01000034">
    <property type="protein sequence ID" value="TCV91198.1"/>
    <property type="molecule type" value="Genomic_DNA"/>
</dbReference>
<protein>
    <submittedName>
        <fullName evidence="4">PhnO protein</fullName>
    </submittedName>
</protein>
<dbReference type="Proteomes" id="UP000295515">
    <property type="component" value="Unassembled WGS sequence"/>
</dbReference>
<gene>
    <name evidence="4" type="ORF">EDD60_13413</name>
</gene>
<dbReference type="InterPro" id="IPR016181">
    <property type="entry name" value="Acyl_CoA_acyltransferase"/>
</dbReference>